<evidence type="ECO:0000313" key="2">
    <source>
        <dbReference type="Proteomes" id="UP000704712"/>
    </source>
</evidence>
<gene>
    <name evidence="1" type="ORF">GN958_ATG14821</name>
</gene>
<sequence length="152" mass="16386">DAKEQTAIVVRFGKIVIDVHCEAQRSTATCTKLRADTDCQCWPANSDRAVEFYEAADDITRGTSTCCFLEFTIMTGAVADRDCALFLGLCWHVLGGDEARSFVAGQTLLAASYYRYSTSTAPESVSMLTRFAHLASRLGGAAGSSALYFSLA</sequence>
<feature type="non-terminal residue" evidence="1">
    <location>
        <position position="1"/>
    </location>
</feature>
<reference evidence="1" key="1">
    <citation type="submission" date="2020-03" db="EMBL/GenBank/DDBJ databases">
        <title>Hybrid Assembly of Korean Phytophthora infestans isolates.</title>
        <authorList>
            <person name="Prokchorchik M."/>
            <person name="Lee Y."/>
            <person name="Seo J."/>
            <person name="Cho J.-H."/>
            <person name="Park Y.-E."/>
            <person name="Jang D.-C."/>
            <person name="Im J.-S."/>
            <person name="Choi J.-G."/>
            <person name="Park H.-J."/>
            <person name="Lee G.-B."/>
            <person name="Lee Y.-G."/>
            <person name="Hong S.-Y."/>
            <person name="Cho K."/>
            <person name="Sohn K.H."/>
        </authorList>
    </citation>
    <scope>NUCLEOTIDE SEQUENCE</scope>
    <source>
        <strain evidence="1">KR_2_A2</strain>
    </source>
</reference>
<accession>A0A8S9UAK6</accession>
<proteinExistence type="predicted"/>
<dbReference type="EMBL" id="JAACNO010002033">
    <property type="protein sequence ID" value="KAF4135974.1"/>
    <property type="molecule type" value="Genomic_DNA"/>
</dbReference>
<dbReference type="AlphaFoldDB" id="A0A8S9UAK6"/>
<organism evidence="1 2">
    <name type="scientific">Phytophthora infestans</name>
    <name type="common">Potato late blight agent</name>
    <name type="synonym">Botrytis infestans</name>
    <dbReference type="NCBI Taxonomy" id="4787"/>
    <lineage>
        <taxon>Eukaryota</taxon>
        <taxon>Sar</taxon>
        <taxon>Stramenopiles</taxon>
        <taxon>Oomycota</taxon>
        <taxon>Peronosporomycetes</taxon>
        <taxon>Peronosporales</taxon>
        <taxon>Peronosporaceae</taxon>
        <taxon>Phytophthora</taxon>
    </lineage>
</organism>
<comment type="caution">
    <text evidence="1">The sequence shown here is derived from an EMBL/GenBank/DDBJ whole genome shotgun (WGS) entry which is preliminary data.</text>
</comment>
<dbReference type="Proteomes" id="UP000704712">
    <property type="component" value="Unassembled WGS sequence"/>
</dbReference>
<evidence type="ECO:0000313" key="1">
    <source>
        <dbReference type="EMBL" id="KAF4135974.1"/>
    </source>
</evidence>
<protein>
    <submittedName>
        <fullName evidence="1">Uncharacterized protein</fullName>
    </submittedName>
</protein>
<name>A0A8S9UAK6_PHYIN</name>